<reference evidence="2 3" key="1">
    <citation type="submission" date="2017-11" db="EMBL/GenBank/DDBJ databases">
        <title>De novo assembly and phasing of dikaryotic genomes from two isolates of Puccinia coronata f. sp. avenae, the causal agent of oat crown rust.</title>
        <authorList>
            <person name="Miller M.E."/>
            <person name="Zhang Y."/>
            <person name="Omidvar V."/>
            <person name="Sperschneider J."/>
            <person name="Schwessinger B."/>
            <person name="Raley C."/>
            <person name="Palmer J.M."/>
            <person name="Garnica D."/>
            <person name="Upadhyaya N."/>
            <person name="Rathjen J."/>
            <person name="Taylor J.M."/>
            <person name="Park R.F."/>
            <person name="Dodds P.N."/>
            <person name="Hirsch C.D."/>
            <person name="Kianian S.F."/>
            <person name="Figueroa M."/>
        </authorList>
    </citation>
    <scope>NUCLEOTIDE SEQUENCE [LARGE SCALE GENOMIC DNA]</scope>
    <source>
        <strain evidence="2">12SD80</strain>
    </source>
</reference>
<evidence type="ECO:0000313" key="2">
    <source>
        <dbReference type="EMBL" id="PLW09543.1"/>
    </source>
</evidence>
<evidence type="ECO:0000313" key="3">
    <source>
        <dbReference type="Proteomes" id="UP000235392"/>
    </source>
</evidence>
<sequence length="241" mass="27694">MDLTPDSQLSSQSPLPSVSSAKTPSASVPHSRRSNQAQSSASRPDVPPSSGQEESDDGSASRRSFPNQRQTNRSSQGPQDASNKAKSSVASALEHANEMRFGYLDRHIVWDKENHKIEQENRQNMINWDRYKYLKDSEQSLLKEGQRMAWEKEKYGRDQALLVSQLSRTHNLEEARLAFERDREENWLAFEKDQLAFEKAKFQEKKKEQRERMEMVKGWIKEGKSSAAIEELLTLMYGSLE</sequence>
<protein>
    <submittedName>
        <fullName evidence="2">Uncharacterized protein</fullName>
    </submittedName>
</protein>
<proteinExistence type="predicted"/>
<evidence type="ECO:0000256" key="1">
    <source>
        <dbReference type="SAM" id="MobiDB-lite"/>
    </source>
</evidence>
<feature type="compositionally biased region" description="Polar residues" evidence="1">
    <location>
        <begin position="61"/>
        <end position="80"/>
    </location>
</feature>
<comment type="caution">
    <text evidence="2">The sequence shown here is derived from an EMBL/GenBank/DDBJ whole genome shotgun (WGS) entry which is preliminary data.</text>
</comment>
<dbReference type="Proteomes" id="UP000235392">
    <property type="component" value="Unassembled WGS sequence"/>
</dbReference>
<dbReference type="EMBL" id="PGCI01001003">
    <property type="protein sequence ID" value="PLW09543.1"/>
    <property type="molecule type" value="Genomic_DNA"/>
</dbReference>
<organism evidence="2 3">
    <name type="scientific">Puccinia coronata f. sp. avenae</name>
    <dbReference type="NCBI Taxonomy" id="200324"/>
    <lineage>
        <taxon>Eukaryota</taxon>
        <taxon>Fungi</taxon>
        <taxon>Dikarya</taxon>
        <taxon>Basidiomycota</taxon>
        <taxon>Pucciniomycotina</taxon>
        <taxon>Pucciniomycetes</taxon>
        <taxon>Pucciniales</taxon>
        <taxon>Pucciniaceae</taxon>
        <taxon>Puccinia</taxon>
    </lineage>
</organism>
<gene>
    <name evidence="2" type="ORF">PCASD_25584</name>
</gene>
<feature type="region of interest" description="Disordered" evidence="1">
    <location>
        <begin position="1"/>
        <end position="93"/>
    </location>
</feature>
<feature type="compositionally biased region" description="Low complexity" evidence="1">
    <location>
        <begin position="7"/>
        <end position="20"/>
    </location>
</feature>
<feature type="compositionally biased region" description="Low complexity" evidence="1">
    <location>
        <begin position="81"/>
        <end position="92"/>
    </location>
</feature>
<name>A0A2N5S8J3_9BASI</name>
<accession>A0A2N5S8J3</accession>
<feature type="compositionally biased region" description="Low complexity" evidence="1">
    <location>
        <begin position="34"/>
        <end position="43"/>
    </location>
</feature>
<dbReference type="AlphaFoldDB" id="A0A2N5S8J3"/>